<evidence type="ECO:0008006" key="3">
    <source>
        <dbReference type="Google" id="ProtNLM"/>
    </source>
</evidence>
<reference evidence="1" key="1">
    <citation type="submission" date="2021-02" db="EMBL/GenBank/DDBJ databases">
        <title>First Annotated Genome of the Yellow-green Alga Tribonema minus.</title>
        <authorList>
            <person name="Mahan K.M."/>
        </authorList>
    </citation>
    <scope>NUCLEOTIDE SEQUENCE</scope>
    <source>
        <strain evidence="1">UTEX B ZZ1240</strain>
    </source>
</reference>
<sequence length="135" mass="15123">MPRGVGVVRKLAEHGVAAMQPRIINGRWCQPLISRRQAAVQRKKAIVEGTYGSFSAETGGWNPSWDPAPAPIVARPHKGHLHQRNRATRAAKIDEALLKQDKLYLEAKKSLLHRRPEPGFEALLKRLSSRQGPRK</sequence>
<keyword evidence="2" id="KW-1185">Reference proteome</keyword>
<dbReference type="AlphaFoldDB" id="A0A836C926"/>
<dbReference type="EMBL" id="JAFCMP010000537">
    <property type="protein sequence ID" value="KAG5176363.1"/>
    <property type="molecule type" value="Genomic_DNA"/>
</dbReference>
<comment type="caution">
    <text evidence="1">The sequence shown here is derived from an EMBL/GenBank/DDBJ whole genome shotgun (WGS) entry which is preliminary data.</text>
</comment>
<evidence type="ECO:0000313" key="1">
    <source>
        <dbReference type="EMBL" id="KAG5176363.1"/>
    </source>
</evidence>
<proteinExistence type="predicted"/>
<gene>
    <name evidence="1" type="ORF">JKP88DRAFT_92811</name>
</gene>
<dbReference type="Proteomes" id="UP000664859">
    <property type="component" value="Unassembled WGS sequence"/>
</dbReference>
<organism evidence="1 2">
    <name type="scientific">Tribonema minus</name>
    <dbReference type="NCBI Taxonomy" id="303371"/>
    <lineage>
        <taxon>Eukaryota</taxon>
        <taxon>Sar</taxon>
        <taxon>Stramenopiles</taxon>
        <taxon>Ochrophyta</taxon>
        <taxon>PX clade</taxon>
        <taxon>Xanthophyceae</taxon>
        <taxon>Tribonematales</taxon>
        <taxon>Tribonemataceae</taxon>
        <taxon>Tribonema</taxon>
    </lineage>
</organism>
<evidence type="ECO:0000313" key="2">
    <source>
        <dbReference type="Proteomes" id="UP000664859"/>
    </source>
</evidence>
<name>A0A836C926_9STRA</name>
<accession>A0A836C926</accession>
<dbReference type="OrthoDB" id="18529at2759"/>
<protein>
    <recommendedName>
        <fullName evidence="3">MRPL25 domain-containing protein</fullName>
    </recommendedName>
</protein>